<proteinExistence type="predicted"/>
<evidence type="ECO:0000313" key="1">
    <source>
        <dbReference type="EMBL" id="EIE76682.1"/>
    </source>
</evidence>
<evidence type="ECO:0000313" key="2">
    <source>
        <dbReference type="Proteomes" id="UP000009138"/>
    </source>
</evidence>
<keyword evidence="2" id="KW-1185">Reference proteome</keyword>
<protein>
    <submittedName>
        <fullName evidence="1">Uncharacterized protein</fullName>
    </submittedName>
</protein>
<name>I1BKF2_RHIO9</name>
<dbReference type="AlphaFoldDB" id="I1BKF2"/>
<reference evidence="1 2" key="1">
    <citation type="journal article" date="2009" name="PLoS Genet.">
        <title>Genomic analysis of the basal lineage fungus Rhizopus oryzae reveals a whole-genome duplication.</title>
        <authorList>
            <person name="Ma L.-J."/>
            <person name="Ibrahim A.S."/>
            <person name="Skory C."/>
            <person name="Grabherr M.G."/>
            <person name="Burger G."/>
            <person name="Butler M."/>
            <person name="Elias M."/>
            <person name="Idnurm A."/>
            <person name="Lang B.F."/>
            <person name="Sone T."/>
            <person name="Abe A."/>
            <person name="Calvo S.E."/>
            <person name="Corrochano L.M."/>
            <person name="Engels R."/>
            <person name="Fu J."/>
            <person name="Hansberg W."/>
            <person name="Kim J.-M."/>
            <person name="Kodira C.D."/>
            <person name="Koehrsen M.J."/>
            <person name="Liu B."/>
            <person name="Miranda-Saavedra D."/>
            <person name="O'Leary S."/>
            <person name="Ortiz-Castellanos L."/>
            <person name="Poulter R."/>
            <person name="Rodriguez-Romero J."/>
            <person name="Ruiz-Herrera J."/>
            <person name="Shen Y.-Q."/>
            <person name="Zeng Q."/>
            <person name="Galagan J."/>
            <person name="Birren B.W."/>
            <person name="Cuomo C.A."/>
            <person name="Wickes B.L."/>
        </authorList>
    </citation>
    <scope>NUCLEOTIDE SEQUENCE [LARGE SCALE GENOMIC DNA]</scope>
    <source>
        <strain evidence="2">RA 99-880 / ATCC MYA-4621 / FGSC 9543 / NRRL 43880</strain>
    </source>
</reference>
<dbReference type="Proteomes" id="UP000009138">
    <property type="component" value="Unassembled WGS sequence"/>
</dbReference>
<dbReference type="VEuPathDB" id="FungiDB:RO3G_01386"/>
<organism evidence="1 2">
    <name type="scientific">Rhizopus delemar (strain RA 99-880 / ATCC MYA-4621 / FGSC 9543 / NRRL 43880)</name>
    <name type="common">Mucormycosis agent</name>
    <name type="synonym">Rhizopus arrhizus var. delemar</name>
    <dbReference type="NCBI Taxonomy" id="246409"/>
    <lineage>
        <taxon>Eukaryota</taxon>
        <taxon>Fungi</taxon>
        <taxon>Fungi incertae sedis</taxon>
        <taxon>Mucoromycota</taxon>
        <taxon>Mucoromycotina</taxon>
        <taxon>Mucoromycetes</taxon>
        <taxon>Mucorales</taxon>
        <taxon>Mucorineae</taxon>
        <taxon>Rhizopodaceae</taxon>
        <taxon>Rhizopus</taxon>
    </lineage>
</organism>
<accession>I1BKF2</accession>
<dbReference type="EMBL" id="CH476732">
    <property type="protein sequence ID" value="EIE76682.1"/>
    <property type="molecule type" value="Genomic_DNA"/>
</dbReference>
<gene>
    <name evidence="1" type="ORF">RO3G_01386</name>
</gene>
<dbReference type="GeneID" id="93608358"/>
<dbReference type="InParanoid" id="I1BKF2"/>
<sequence>MTWNLILNGSLDLGPVGDFPFVLWLTRSVDWISFRPQDYRQTLSDTLLIYPLSILPPPK</sequence>
<dbReference type="RefSeq" id="XP_067512078.1">
    <property type="nucleotide sequence ID" value="XM_067655977.1"/>
</dbReference>